<keyword evidence="4 13" id="KW-0813">Transport</keyword>
<dbReference type="Gene3D" id="3.30.460.20">
    <property type="entry name" value="CorA soluble domain-like"/>
    <property type="match status" value="1"/>
</dbReference>
<feature type="transmembrane region" description="Helical" evidence="13">
    <location>
        <begin position="266"/>
        <end position="289"/>
    </location>
</feature>
<dbReference type="Proteomes" id="UP000076066">
    <property type="component" value="Chromosome"/>
</dbReference>
<dbReference type="FunFam" id="1.20.58.340:FF:000001">
    <property type="entry name" value="Magnesium transport protein CorA"/>
    <property type="match status" value="1"/>
</dbReference>
<dbReference type="Pfam" id="PF01544">
    <property type="entry name" value="CorA"/>
    <property type="match status" value="1"/>
</dbReference>
<dbReference type="GO" id="GO:0005886">
    <property type="term" value="C:plasma membrane"/>
    <property type="evidence" value="ECO:0007669"/>
    <property type="project" value="UniProtKB-SubCell"/>
</dbReference>
<dbReference type="InterPro" id="IPR004488">
    <property type="entry name" value="Mg/Co-transport_prot_CorA"/>
</dbReference>
<dbReference type="GO" id="GO:0015099">
    <property type="term" value="F:nickel cation transmembrane transporter activity"/>
    <property type="evidence" value="ECO:0007669"/>
    <property type="project" value="TreeGrafter"/>
</dbReference>
<reference evidence="14 15" key="1">
    <citation type="submission" date="2016-02" db="EMBL/GenBank/DDBJ databases">
        <title>Complete Genome of H5569, the type strain of the newly described species Haematospirillium jordaniae.</title>
        <authorList>
            <person name="Nicholson A.C."/>
            <person name="Humrighouse B.W."/>
            <person name="Loparov V."/>
            <person name="McQuiston J.R."/>
        </authorList>
    </citation>
    <scope>NUCLEOTIDE SEQUENCE [LARGE SCALE GENOMIC DNA]</scope>
    <source>
        <strain evidence="14 15">H5569</strain>
    </source>
</reference>
<dbReference type="SUPFAM" id="SSF144083">
    <property type="entry name" value="Magnesium transport protein CorA, transmembrane region"/>
    <property type="match status" value="1"/>
</dbReference>
<dbReference type="SUPFAM" id="SSF143865">
    <property type="entry name" value="CorA soluble domain-like"/>
    <property type="match status" value="1"/>
</dbReference>
<comment type="similarity">
    <text evidence="2 13">Belongs to the CorA metal ion transporter (MIT) (TC 1.A.35) family.</text>
</comment>
<keyword evidence="11 13" id="KW-0472">Membrane</keyword>
<sequence>MLTVYVPGPAGLYSFPPAPGLPVPPEVVWIDLYQPVTAEVHRVEQALDIALPTREEMQEIEASSRLYQEDGAVFMTAVVLAQSDTEHPETTAVTFILSGERLVTVRHAEPKPFRAFATRASRQQGLKTGDVILVNLLETVIERAADILEREMARVDAISSEVFNHTPTGQRRVNQAESRDFQDILRDIGQTGDVASRARESLMSIGRLLAFLDQGLPSQGQEARAQVKIMWRDVQSLLDHATFLAGKISFLLDATLGMVNIEQNSIIKIFSVVSVVFLPPTMIASIYGMNFELMPELKWALGYPWALFLMLMSAVVPFLYFKRKGWL</sequence>
<evidence type="ECO:0000256" key="8">
    <source>
        <dbReference type="ARBA" id="ARBA00022842"/>
    </source>
</evidence>
<dbReference type="EMBL" id="CP014525">
    <property type="protein sequence ID" value="AMW33913.1"/>
    <property type="molecule type" value="Genomic_DNA"/>
</dbReference>
<evidence type="ECO:0000256" key="2">
    <source>
        <dbReference type="ARBA" id="ARBA00009765"/>
    </source>
</evidence>
<keyword evidence="6" id="KW-0997">Cell inner membrane</keyword>
<comment type="catalytic activity">
    <reaction evidence="12">
        <text>Mg(2+)(in) = Mg(2+)(out)</text>
        <dbReference type="Rhea" id="RHEA:29827"/>
        <dbReference type="ChEBI" id="CHEBI:18420"/>
    </reaction>
</comment>
<dbReference type="GeneID" id="53315656"/>
<comment type="function">
    <text evidence="13">Mediates influx of magnesium ions.</text>
</comment>
<dbReference type="InterPro" id="IPR045861">
    <property type="entry name" value="CorA_cytoplasmic_dom"/>
</dbReference>
<keyword evidence="8 13" id="KW-0460">Magnesium</keyword>
<evidence type="ECO:0000256" key="5">
    <source>
        <dbReference type="ARBA" id="ARBA00022475"/>
    </source>
</evidence>
<keyword evidence="15" id="KW-1185">Reference proteome</keyword>
<dbReference type="GO" id="GO:0015087">
    <property type="term" value="F:cobalt ion transmembrane transporter activity"/>
    <property type="evidence" value="ECO:0007669"/>
    <property type="project" value="UniProtKB-UniRule"/>
</dbReference>
<dbReference type="STRING" id="1549855.AY555_00575"/>
<evidence type="ECO:0000256" key="7">
    <source>
        <dbReference type="ARBA" id="ARBA00022692"/>
    </source>
</evidence>
<dbReference type="InterPro" id="IPR002523">
    <property type="entry name" value="MgTranspt_CorA/ZnTranspt_ZntB"/>
</dbReference>
<comment type="subcellular location">
    <subcellularLocation>
        <location evidence="1">Cell inner membrane</location>
        <topology evidence="1">Multi-pass membrane protein</topology>
    </subcellularLocation>
    <subcellularLocation>
        <location evidence="13">Membrane</location>
        <topology evidence="13">Multi-pass membrane protein</topology>
    </subcellularLocation>
</comment>
<feature type="transmembrane region" description="Helical" evidence="13">
    <location>
        <begin position="301"/>
        <end position="321"/>
    </location>
</feature>
<dbReference type="InterPro" id="IPR050829">
    <property type="entry name" value="CorA_MIT"/>
</dbReference>
<dbReference type="RefSeq" id="WP_066132033.1">
    <property type="nucleotide sequence ID" value="NZ_CP014525.1"/>
</dbReference>
<evidence type="ECO:0000256" key="4">
    <source>
        <dbReference type="ARBA" id="ARBA00022448"/>
    </source>
</evidence>
<protein>
    <recommendedName>
        <fullName evidence="3 13">Magnesium transport protein CorA</fullName>
    </recommendedName>
</protein>
<evidence type="ECO:0000313" key="15">
    <source>
        <dbReference type="Proteomes" id="UP000076066"/>
    </source>
</evidence>
<keyword evidence="5 13" id="KW-1003">Cell membrane</keyword>
<keyword evidence="9 13" id="KW-1133">Transmembrane helix</keyword>
<dbReference type="GO" id="GO:0015095">
    <property type="term" value="F:magnesium ion transmembrane transporter activity"/>
    <property type="evidence" value="ECO:0007669"/>
    <property type="project" value="UniProtKB-UniRule"/>
</dbReference>
<evidence type="ECO:0000256" key="10">
    <source>
        <dbReference type="ARBA" id="ARBA00023065"/>
    </source>
</evidence>
<dbReference type="InterPro" id="IPR045863">
    <property type="entry name" value="CorA_TM1_TM2"/>
</dbReference>
<dbReference type="Gene3D" id="1.20.58.340">
    <property type="entry name" value="Magnesium transport protein CorA, transmembrane region"/>
    <property type="match status" value="1"/>
</dbReference>
<dbReference type="CDD" id="cd12837">
    <property type="entry name" value="EcCorA-like_u1"/>
    <property type="match status" value="1"/>
</dbReference>
<dbReference type="OrthoDB" id="9803416at2"/>
<dbReference type="KEGG" id="hjo:AY555_00575"/>
<organism evidence="14 15">
    <name type="scientific">Haematospirillum jordaniae</name>
    <dbReference type="NCBI Taxonomy" id="1549855"/>
    <lineage>
        <taxon>Bacteria</taxon>
        <taxon>Pseudomonadati</taxon>
        <taxon>Pseudomonadota</taxon>
        <taxon>Alphaproteobacteria</taxon>
        <taxon>Rhodospirillales</taxon>
        <taxon>Novispirillaceae</taxon>
        <taxon>Haematospirillum</taxon>
    </lineage>
</organism>
<evidence type="ECO:0000256" key="9">
    <source>
        <dbReference type="ARBA" id="ARBA00022989"/>
    </source>
</evidence>
<evidence type="ECO:0000256" key="13">
    <source>
        <dbReference type="RuleBase" id="RU362010"/>
    </source>
</evidence>
<dbReference type="NCBIfam" id="TIGR00383">
    <property type="entry name" value="corA"/>
    <property type="match status" value="1"/>
</dbReference>
<accession>A0A143DCB5</accession>
<evidence type="ECO:0000256" key="3">
    <source>
        <dbReference type="ARBA" id="ARBA00019439"/>
    </source>
</evidence>
<keyword evidence="10 13" id="KW-0406">Ion transport</keyword>
<evidence type="ECO:0000256" key="12">
    <source>
        <dbReference type="ARBA" id="ARBA00034269"/>
    </source>
</evidence>
<evidence type="ECO:0000256" key="1">
    <source>
        <dbReference type="ARBA" id="ARBA00004429"/>
    </source>
</evidence>
<dbReference type="PANTHER" id="PTHR47685:SF1">
    <property type="entry name" value="MAGNESIUM TRANSPORT PROTEIN CORA"/>
    <property type="match status" value="1"/>
</dbReference>
<dbReference type="AlphaFoldDB" id="A0A143DCB5"/>
<evidence type="ECO:0000256" key="6">
    <source>
        <dbReference type="ARBA" id="ARBA00022519"/>
    </source>
</evidence>
<dbReference type="PANTHER" id="PTHR47685">
    <property type="entry name" value="MAGNESIUM TRANSPORT PROTEIN CORA"/>
    <property type="match status" value="1"/>
</dbReference>
<evidence type="ECO:0000256" key="11">
    <source>
        <dbReference type="ARBA" id="ARBA00023136"/>
    </source>
</evidence>
<gene>
    <name evidence="13" type="primary">corA</name>
    <name evidence="14" type="ORF">AY555_00575</name>
</gene>
<proteinExistence type="inferred from homology"/>
<evidence type="ECO:0000313" key="14">
    <source>
        <dbReference type="EMBL" id="AMW33913.1"/>
    </source>
</evidence>
<name>A0A143DCB5_9PROT</name>
<keyword evidence="7 13" id="KW-0812">Transmembrane</keyword>